<dbReference type="OMA" id="ICDRELY"/>
<feature type="domain" description="Histone deacetylase" evidence="2">
    <location>
        <begin position="28"/>
        <end position="310"/>
    </location>
</feature>
<protein>
    <submittedName>
        <fullName evidence="3">Histone deacetylase</fullName>
    </submittedName>
</protein>
<dbReference type="InterPro" id="IPR037138">
    <property type="entry name" value="His_deacetylse_dom_sf"/>
</dbReference>
<dbReference type="InterPro" id="IPR000286">
    <property type="entry name" value="HDACs"/>
</dbReference>
<evidence type="ECO:0000313" key="4">
    <source>
        <dbReference type="Proteomes" id="UP000024404"/>
    </source>
</evidence>
<proteinExistence type="predicted"/>
<dbReference type="AlphaFoldDB" id="A0A8R1U2R7"/>
<evidence type="ECO:0000259" key="2">
    <source>
        <dbReference type="Pfam" id="PF00850"/>
    </source>
</evidence>
<dbReference type="PANTHER" id="PTHR10625">
    <property type="entry name" value="HISTONE DEACETYLASE HDAC1-RELATED"/>
    <property type="match status" value="1"/>
</dbReference>
<reference evidence="3" key="2">
    <citation type="submission" date="2022-06" db="UniProtKB">
        <authorList>
            <consortium name="EnsemblMetazoa"/>
        </authorList>
    </citation>
    <scope>IDENTIFICATION</scope>
</reference>
<organism evidence="3 4">
    <name type="scientific">Onchocerca volvulus</name>
    <dbReference type="NCBI Taxonomy" id="6282"/>
    <lineage>
        <taxon>Eukaryota</taxon>
        <taxon>Metazoa</taxon>
        <taxon>Ecdysozoa</taxon>
        <taxon>Nematoda</taxon>
        <taxon>Chromadorea</taxon>
        <taxon>Rhabditida</taxon>
        <taxon>Spirurina</taxon>
        <taxon>Spiruromorpha</taxon>
        <taxon>Filarioidea</taxon>
        <taxon>Onchocercidae</taxon>
        <taxon>Onchocerca</taxon>
    </lineage>
</organism>
<comment type="catalytic activity">
    <reaction evidence="1">
        <text>N(6)-acetyl-L-lysyl-[histone] + H2O = L-lysyl-[histone] + acetate</text>
        <dbReference type="Rhea" id="RHEA:58196"/>
        <dbReference type="Rhea" id="RHEA-COMP:9845"/>
        <dbReference type="Rhea" id="RHEA-COMP:11338"/>
        <dbReference type="ChEBI" id="CHEBI:15377"/>
        <dbReference type="ChEBI" id="CHEBI:29969"/>
        <dbReference type="ChEBI" id="CHEBI:30089"/>
        <dbReference type="ChEBI" id="CHEBI:61930"/>
        <dbReference type="EC" id="3.5.1.98"/>
    </reaction>
</comment>
<dbReference type="GO" id="GO:0040029">
    <property type="term" value="P:epigenetic regulation of gene expression"/>
    <property type="evidence" value="ECO:0007669"/>
    <property type="project" value="TreeGrafter"/>
</dbReference>
<evidence type="ECO:0000256" key="1">
    <source>
        <dbReference type="ARBA" id="ARBA00048287"/>
    </source>
</evidence>
<name>A0A8R1U2R7_ONCVO</name>
<keyword evidence="4" id="KW-1185">Reference proteome</keyword>
<dbReference type="Proteomes" id="UP000024404">
    <property type="component" value="Unassembled WGS sequence"/>
</dbReference>
<sequence length="504" mass="58588">MIPIMFGYVYDDIMQLHANPYDPKGKTQERPERTVLIHSRLQNDGLLKHAINIKLRAAEDWELCLNHPHELITELEEMKTVEELEDYCKGHELLWLCPDSVRIARLVVGGVIDFVRANIEGRIGNGFAIVRPPGHHSYGKLPQGFCIFNNIAICAKYAILVLDIDYHCGNGLYHSFKGDDRFLYINFHAYHYGAFWPYEEEYDYDNKYGNIISIPLNSAMNTEGDYIGALQHLVIPIALEYQPELILVALGFDSAYYDDLLEHGQAIKAHGYGHIMKMLDGLWPNKVLAILEGGYFSGSYTECAAMSVRGLRRMKLPKLRYPKRINACMVETLWNSLCYHAKRWTNIAKHLNELQDMQIKHGFPKYIPPATKIFLGDNFRKLWNDIQELKVARTRDWIPGMSDDDMCIAKKKIDEYVLQYEYDIPTDELTEGEFLEQLLWYSGRRGEAFLKSIPTTLFFYNSMRECMKDENGIYLIVDMYAYRKAAHKYRLMQKNQHDNSNRTD</sequence>
<dbReference type="PRINTS" id="PR01270">
    <property type="entry name" value="HDASUPER"/>
</dbReference>
<dbReference type="EnsemblMetazoa" id="OVOC9792.1">
    <property type="protein sequence ID" value="OVOC9792.1"/>
    <property type="gene ID" value="WBGene00246601"/>
</dbReference>
<dbReference type="InterPro" id="IPR023696">
    <property type="entry name" value="Ureohydrolase_dom_sf"/>
</dbReference>
<accession>A0A8R1U2R7</accession>
<dbReference type="GO" id="GO:0141221">
    <property type="term" value="F:histone deacetylase activity, hydrolytic mechanism"/>
    <property type="evidence" value="ECO:0007669"/>
    <property type="project" value="UniProtKB-EC"/>
</dbReference>
<dbReference type="GO" id="GO:0000118">
    <property type="term" value="C:histone deacetylase complex"/>
    <property type="evidence" value="ECO:0007669"/>
    <property type="project" value="TreeGrafter"/>
</dbReference>
<dbReference type="Gene3D" id="3.40.800.20">
    <property type="entry name" value="Histone deacetylase domain"/>
    <property type="match status" value="1"/>
</dbReference>
<dbReference type="PANTHER" id="PTHR10625:SF1">
    <property type="entry name" value="HISTONE DEACETYLASE DOMAIN-CONTAINING PROTEIN"/>
    <property type="match status" value="1"/>
</dbReference>
<evidence type="ECO:0000313" key="3">
    <source>
        <dbReference type="EnsemblMetazoa" id="OVOC9792.1"/>
    </source>
</evidence>
<reference evidence="4" key="1">
    <citation type="submission" date="2013-10" db="EMBL/GenBank/DDBJ databases">
        <title>Genome sequencing of Onchocerca volvulus.</title>
        <authorList>
            <person name="Cotton J."/>
            <person name="Tsai J."/>
            <person name="Stanley E."/>
            <person name="Tracey A."/>
            <person name="Holroyd N."/>
            <person name="Lustigman S."/>
            <person name="Berriman M."/>
        </authorList>
    </citation>
    <scope>NUCLEOTIDE SEQUENCE</scope>
</reference>
<dbReference type="SUPFAM" id="SSF52768">
    <property type="entry name" value="Arginase/deacetylase"/>
    <property type="match status" value="1"/>
</dbReference>
<dbReference type="InterPro" id="IPR023801">
    <property type="entry name" value="His_deacetylse_dom"/>
</dbReference>
<dbReference type="Pfam" id="PF00850">
    <property type="entry name" value="Hist_deacetyl"/>
    <property type="match status" value="1"/>
</dbReference>
<dbReference type="EMBL" id="CMVM020000293">
    <property type="status" value="NOT_ANNOTATED_CDS"/>
    <property type="molecule type" value="Genomic_DNA"/>
</dbReference>